<dbReference type="AlphaFoldDB" id="A0A9R1TNF2"/>
<sequence>MTFDSWTFPLNMSKVKINGHQLPIKAHYFFFMAAMGPILPFLPVYGKQLGVSSVAMGTITAILPFLFLLSKPVFGFLVDYFRNWRKTIFIGILIGCSLSFVLLYCLPRIPELPKDAESNENFTRALVCGDLKPCTNQNNDTCSKNHKSQIVCSHVCNTTIQRFYVTIKLTDLDGMHLTPHCIVEGESDTKEIDPSICLSTPGCSINCPIRHDDMEIDSSCLLRSSSFWIFVLLFSLGSIGFNVTNSISDAICFDVLGAGGHMGYGRQRVWGTIGFGIAALIAGGAIDLVSKGHVVKSYTPAFLLVIIFTIIDAICCKKLELPIITGSKNIVKDVLKLLRTKVIAIFLVFATIAGILDSFVIYFLFWYLEDLAIQTNHMEQIKLIEGLIVAAETLGGEVVFFSLSGKILKKFGYGISMTFCFVCYGLRLGLISLVPNPWWVIPIELLMQGPTYALCYTIIVGFASVVAPPGTSATVQGIIAGMDDGLGFALGSLLGGIMYKKMGGPATLQSFSALAGITAVAYFIIYTTILREEMPKTKRQDENGETNSRQNVEWKSPEAAAEECQTLDS</sequence>
<dbReference type="Pfam" id="PF12832">
    <property type="entry name" value="MFS_1_like"/>
    <property type="match status" value="1"/>
</dbReference>
<feature type="transmembrane region" description="Helical" evidence="7">
    <location>
        <begin position="301"/>
        <end position="323"/>
    </location>
</feature>
<dbReference type="GeneID" id="105272126"/>
<feature type="transmembrane region" description="Helical" evidence="7">
    <location>
        <begin position="26"/>
        <end position="42"/>
    </location>
</feature>
<feature type="transmembrane region" description="Helical" evidence="7">
    <location>
        <begin position="269"/>
        <end position="289"/>
    </location>
</feature>
<evidence type="ECO:0000313" key="9">
    <source>
        <dbReference type="Proteomes" id="UP000694866"/>
    </source>
</evidence>
<evidence type="ECO:0000313" key="10">
    <source>
        <dbReference type="RefSeq" id="XP_011312345.1"/>
    </source>
</evidence>
<dbReference type="Proteomes" id="UP000694866">
    <property type="component" value="Unplaced"/>
</dbReference>
<evidence type="ECO:0000256" key="3">
    <source>
        <dbReference type="ARBA" id="ARBA00022692"/>
    </source>
</evidence>
<keyword evidence="5 7" id="KW-0472">Membrane</keyword>
<dbReference type="SUPFAM" id="SSF103473">
    <property type="entry name" value="MFS general substrate transporter"/>
    <property type="match status" value="1"/>
</dbReference>
<evidence type="ECO:0000256" key="5">
    <source>
        <dbReference type="ARBA" id="ARBA00023136"/>
    </source>
</evidence>
<feature type="transmembrane region" description="Helical" evidence="7">
    <location>
        <begin position="478"/>
        <end position="499"/>
    </location>
</feature>
<feature type="transmembrane region" description="Helical" evidence="7">
    <location>
        <begin position="220"/>
        <end position="241"/>
    </location>
</feature>
<dbReference type="InterPro" id="IPR036259">
    <property type="entry name" value="MFS_trans_sf"/>
</dbReference>
<evidence type="ECO:0000256" key="4">
    <source>
        <dbReference type="ARBA" id="ARBA00022989"/>
    </source>
</evidence>
<keyword evidence="9" id="KW-1185">Reference proteome</keyword>
<evidence type="ECO:0000313" key="11">
    <source>
        <dbReference type="RefSeq" id="XP_011312346.1"/>
    </source>
</evidence>
<comment type="similarity">
    <text evidence="2">Belongs to the major facilitator superfamily. MFSD6 family.</text>
</comment>
<keyword evidence="3 7" id="KW-0812">Transmembrane</keyword>
<dbReference type="InterPro" id="IPR024989">
    <property type="entry name" value="MFS_assoc_dom"/>
</dbReference>
<feature type="region of interest" description="Disordered" evidence="6">
    <location>
        <begin position="535"/>
        <end position="569"/>
    </location>
</feature>
<feature type="transmembrane region" description="Helical" evidence="7">
    <location>
        <begin position="88"/>
        <end position="106"/>
    </location>
</feature>
<feature type="transmembrane region" description="Helical" evidence="7">
    <location>
        <begin position="511"/>
        <end position="530"/>
    </location>
</feature>
<evidence type="ECO:0000256" key="1">
    <source>
        <dbReference type="ARBA" id="ARBA00004141"/>
    </source>
</evidence>
<keyword evidence="4 7" id="KW-1133">Transmembrane helix</keyword>
<dbReference type="KEGG" id="fas:105272126"/>
<evidence type="ECO:0000256" key="6">
    <source>
        <dbReference type="SAM" id="MobiDB-lite"/>
    </source>
</evidence>
<dbReference type="CDD" id="cd17335">
    <property type="entry name" value="MFS_MFSD6"/>
    <property type="match status" value="1"/>
</dbReference>
<evidence type="ECO:0000259" key="8">
    <source>
        <dbReference type="Pfam" id="PF12832"/>
    </source>
</evidence>
<dbReference type="RefSeq" id="XP_011312345.1">
    <property type="nucleotide sequence ID" value="XM_011314043.1"/>
</dbReference>
<feature type="transmembrane region" description="Helical" evidence="7">
    <location>
        <begin position="343"/>
        <end position="368"/>
    </location>
</feature>
<dbReference type="InterPro" id="IPR051717">
    <property type="entry name" value="MFS_MFSD6"/>
</dbReference>
<evidence type="ECO:0000256" key="2">
    <source>
        <dbReference type="ARBA" id="ARBA00005241"/>
    </source>
</evidence>
<dbReference type="GO" id="GO:0016020">
    <property type="term" value="C:membrane"/>
    <property type="evidence" value="ECO:0007669"/>
    <property type="project" value="UniProtKB-SubCell"/>
</dbReference>
<comment type="subcellular location">
    <subcellularLocation>
        <location evidence="1">Membrane</location>
        <topology evidence="1">Multi-pass membrane protein</topology>
    </subcellularLocation>
</comment>
<dbReference type="PANTHER" id="PTHR16172:SF37">
    <property type="entry name" value="RE36877P"/>
    <property type="match status" value="1"/>
</dbReference>
<dbReference type="Gene3D" id="1.20.1250.20">
    <property type="entry name" value="MFS general substrate transporter like domains"/>
    <property type="match status" value="3"/>
</dbReference>
<gene>
    <name evidence="10 11" type="primary">LOC105272126</name>
</gene>
<dbReference type="RefSeq" id="XP_011312346.1">
    <property type="nucleotide sequence ID" value="XM_011314044.1"/>
</dbReference>
<dbReference type="PANTHER" id="PTHR16172">
    <property type="entry name" value="MAJOR FACILITATOR SUPERFAMILY DOMAIN-CONTAINING PROTEIN 6-LIKE"/>
    <property type="match status" value="1"/>
</dbReference>
<protein>
    <submittedName>
        <fullName evidence="10 11">Major facilitator superfamily domain-containing protein 6</fullName>
    </submittedName>
</protein>
<proteinExistence type="inferred from homology"/>
<accession>A0A9R1U9R8</accession>
<feature type="transmembrane region" description="Helical" evidence="7">
    <location>
        <begin position="411"/>
        <end position="433"/>
    </location>
</feature>
<evidence type="ECO:0000256" key="7">
    <source>
        <dbReference type="SAM" id="Phobius"/>
    </source>
</evidence>
<organism evidence="9 10">
    <name type="scientific">Fopius arisanus</name>
    <dbReference type="NCBI Taxonomy" id="64838"/>
    <lineage>
        <taxon>Eukaryota</taxon>
        <taxon>Metazoa</taxon>
        <taxon>Ecdysozoa</taxon>
        <taxon>Arthropoda</taxon>
        <taxon>Hexapoda</taxon>
        <taxon>Insecta</taxon>
        <taxon>Pterygota</taxon>
        <taxon>Neoptera</taxon>
        <taxon>Endopterygota</taxon>
        <taxon>Hymenoptera</taxon>
        <taxon>Apocrita</taxon>
        <taxon>Ichneumonoidea</taxon>
        <taxon>Braconidae</taxon>
        <taxon>Opiinae</taxon>
        <taxon>Fopius</taxon>
    </lineage>
</organism>
<dbReference type="OrthoDB" id="10029266at2759"/>
<feature type="domain" description="Major facilitator superfamily associated" evidence="8">
    <location>
        <begin position="24"/>
        <end position="503"/>
    </location>
</feature>
<accession>A0A9R1TNF2</accession>
<name>A0A9R1TNF2_9HYME</name>
<reference evidence="10 11" key="1">
    <citation type="submission" date="2025-04" db="UniProtKB">
        <authorList>
            <consortium name="RefSeq"/>
        </authorList>
    </citation>
    <scope>IDENTIFICATION</scope>
    <source>
        <strain evidence="10 11">USDA-PBARC FA_bdor</strain>
        <tissue evidence="10 11">Whole organism</tissue>
    </source>
</reference>
<feature type="transmembrane region" description="Helical" evidence="7">
    <location>
        <begin position="445"/>
        <end position="466"/>
    </location>
</feature>